<sequence>MFDETPASSKVLLDRSDDPSFSGGSNAYEACCRQGAKSEVIML</sequence>
<reference evidence="1 2" key="1">
    <citation type="journal article" date="2014" name="Virology">
        <title>Supersize me: Cronobacter sakazakii phage GAP32.</title>
        <authorList>
            <person name="Abbasifar R."/>
            <person name="Griffiths M.W."/>
            <person name="Sabour P.M."/>
            <person name="Ackermann H.-W."/>
            <person name="Vandersteegen K."/>
            <person name="Lavigne R."/>
            <person name="Noben J.-P."/>
            <person name="Villa A.A."/>
            <person name="Abbasifar A."/>
            <person name="Nash J.H.E."/>
            <person name="Kropinski A.M."/>
        </authorList>
    </citation>
    <scope>NUCLEOTIDE SEQUENCE [LARGE SCALE GENOMIC DNA]</scope>
    <source>
        <strain evidence="1">GAP-32</strain>
    </source>
</reference>
<protein>
    <submittedName>
        <fullName evidence="1">Uncharacterized protein</fullName>
    </submittedName>
</protein>
<dbReference type="GeneID" id="13994108"/>
<accession>K4F720</accession>
<dbReference type="KEGG" id="vg:13994108"/>
<organism evidence="1 2">
    <name type="scientific">Cronobacter phage vB_CsaM_GAP32</name>
    <dbReference type="NCBI Taxonomy" id="1141136"/>
    <lineage>
        <taxon>Viruses</taxon>
        <taxon>Duplodnaviria</taxon>
        <taxon>Heunggongvirae</taxon>
        <taxon>Uroviricota</taxon>
        <taxon>Caudoviricetes</taxon>
        <taxon>Mimasvirus</taxon>
        <taxon>Mimasvirus GAP32</taxon>
    </lineage>
</organism>
<dbReference type="EMBL" id="JN882285">
    <property type="protein sequence ID" value="AFC21818.1"/>
    <property type="molecule type" value="Genomic_DNA"/>
</dbReference>
<gene>
    <name evidence="1" type="ORF">GAP32_367A</name>
</gene>
<dbReference type="RefSeq" id="YP_006987473.1">
    <property type="nucleotide sequence ID" value="NC_019401.1"/>
</dbReference>
<name>K4F720_9CAUD</name>
<proteinExistence type="predicted"/>
<keyword evidence="2" id="KW-1185">Reference proteome</keyword>
<dbReference type="Proteomes" id="UP000000457">
    <property type="component" value="Segment"/>
</dbReference>
<evidence type="ECO:0000313" key="1">
    <source>
        <dbReference type="EMBL" id="AFC21818.1"/>
    </source>
</evidence>
<evidence type="ECO:0000313" key="2">
    <source>
        <dbReference type="Proteomes" id="UP000000457"/>
    </source>
</evidence>